<gene>
    <name evidence="1" type="ORF">M9Y10_043989</name>
</gene>
<accession>A0ABR2K278</accession>
<name>A0ABR2K278_9EUKA</name>
<proteinExistence type="predicted"/>
<comment type="caution">
    <text evidence="1">The sequence shown here is derived from an EMBL/GenBank/DDBJ whole genome shotgun (WGS) entry which is preliminary data.</text>
</comment>
<keyword evidence="2" id="KW-1185">Reference proteome</keyword>
<dbReference type="EMBL" id="JAPFFF010000008">
    <property type="protein sequence ID" value="KAK8884868.1"/>
    <property type="molecule type" value="Genomic_DNA"/>
</dbReference>
<protein>
    <submittedName>
        <fullName evidence="1">Uncharacterized protein</fullName>
    </submittedName>
</protein>
<evidence type="ECO:0000313" key="2">
    <source>
        <dbReference type="Proteomes" id="UP001470230"/>
    </source>
</evidence>
<organism evidence="1 2">
    <name type="scientific">Tritrichomonas musculus</name>
    <dbReference type="NCBI Taxonomy" id="1915356"/>
    <lineage>
        <taxon>Eukaryota</taxon>
        <taxon>Metamonada</taxon>
        <taxon>Parabasalia</taxon>
        <taxon>Tritrichomonadida</taxon>
        <taxon>Tritrichomonadidae</taxon>
        <taxon>Tritrichomonas</taxon>
    </lineage>
</organism>
<dbReference type="Proteomes" id="UP001470230">
    <property type="component" value="Unassembled WGS sequence"/>
</dbReference>
<evidence type="ECO:0000313" key="1">
    <source>
        <dbReference type="EMBL" id="KAK8884868.1"/>
    </source>
</evidence>
<sequence>MIARSHKTIQGTRIEVIKLPAKDDKNSDDVEIMSINNKKDKKVGKSSLDESEYHKQEEEGDLNCQMFWNSHDDKDIEDHLEFEEIHGDEGILSIHSEIDMIDEMF</sequence>
<reference evidence="1 2" key="1">
    <citation type="submission" date="2024-04" db="EMBL/GenBank/DDBJ databases">
        <title>Tritrichomonas musculus Genome.</title>
        <authorList>
            <person name="Alves-Ferreira E."/>
            <person name="Grigg M."/>
            <person name="Lorenzi H."/>
            <person name="Galac M."/>
        </authorList>
    </citation>
    <scope>NUCLEOTIDE SEQUENCE [LARGE SCALE GENOMIC DNA]</scope>
    <source>
        <strain evidence="1 2">EAF2021</strain>
    </source>
</reference>